<dbReference type="EnsemblBacteria" id="AAM06051">
    <property type="protein sequence ID" value="AAM06051"/>
    <property type="gene ID" value="MA_2675"/>
</dbReference>
<dbReference type="InterPro" id="IPR011050">
    <property type="entry name" value="Pectin_lyase_fold/virulence"/>
</dbReference>
<dbReference type="NCBIfam" id="TIGR03804">
    <property type="entry name" value="para_beta_helix"/>
    <property type="match status" value="1"/>
</dbReference>
<dbReference type="PhylomeDB" id="Q8TMI4"/>
<proteinExistence type="predicted"/>
<gene>
    <name evidence="1" type="ordered locus">MA_2675</name>
</gene>
<dbReference type="Gene3D" id="2.160.20.10">
    <property type="entry name" value="Single-stranded right-handed beta-helix, Pectin lyase-like"/>
    <property type="match status" value="1"/>
</dbReference>
<sequence length="226" mass="24255">MIAIYSPASAREITVDDSNSDAAFISIQEAVNSSSSGDVILVSPGFYNESVDIGIQNVSVLSKSENPEDTTVRAFNVSANGITVSGFSIHESLNLRGYMSPAGYNSCCPIENCTVKNNILRLGIYADECYNSTLGKNVVLNSGIGIHSFAVANFTISDNLIVKGDIDVYQGPDHCVLLNNTLLNGSIGLTECGYHKSLVIIFQTIKKVLELASGNLIPMRLKIIRL</sequence>
<reference evidence="1 2" key="1">
    <citation type="journal article" date="2002" name="Genome Res.">
        <title>The genome of Methanosarcina acetivorans reveals extensive metabolic and physiological diversity.</title>
        <authorList>
            <person name="Galagan J.E."/>
            <person name="Nusbaum C."/>
            <person name="Roy A."/>
            <person name="Endrizzi M.G."/>
            <person name="Macdonald P."/>
            <person name="FitzHugh W."/>
            <person name="Calvo S."/>
            <person name="Engels R."/>
            <person name="Smirnov S."/>
            <person name="Atnoor D."/>
            <person name="Brown A."/>
            <person name="Allen N."/>
            <person name="Naylor J."/>
            <person name="Stange-Thomann N."/>
            <person name="DeArellano K."/>
            <person name="Johnson R."/>
            <person name="Linton L."/>
            <person name="McEwan P."/>
            <person name="McKernan K."/>
            <person name="Talamas J."/>
            <person name="Tirrell A."/>
            <person name="Ye W."/>
            <person name="Zimmer A."/>
            <person name="Barber R.D."/>
            <person name="Cann I."/>
            <person name="Graham D.E."/>
            <person name="Grahame D.A."/>
            <person name="Guss A."/>
            <person name="Hedderich R."/>
            <person name="Ingram-Smith C."/>
            <person name="Kuettner C.H."/>
            <person name="Krzycki J.A."/>
            <person name="Leigh J.A."/>
            <person name="Li W."/>
            <person name="Liu J."/>
            <person name="Mukhopadhyay B."/>
            <person name="Reeve J.N."/>
            <person name="Smith K."/>
            <person name="Springer T.A."/>
            <person name="Umayam L.A."/>
            <person name="White O."/>
            <person name="White R.H."/>
            <person name="de Macario E.C."/>
            <person name="Ferry J.G."/>
            <person name="Jarrell K.F."/>
            <person name="Jing H."/>
            <person name="Macario A.J.L."/>
            <person name="Paulsen I."/>
            <person name="Pritchett M."/>
            <person name="Sowers K.R."/>
            <person name="Swanson R.V."/>
            <person name="Zinder S.H."/>
            <person name="Lander E."/>
            <person name="Metcalf W.W."/>
            <person name="Birren B."/>
        </authorList>
    </citation>
    <scope>NUCLEOTIDE SEQUENCE [LARGE SCALE GENOMIC DNA]</scope>
    <source>
        <strain evidence="2">ATCC 35395 / DSM 2834 / JCM 12185 / C2A</strain>
    </source>
</reference>
<name>Q8TMI4_METAC</name>
<keyword evidence="2" id="KW-1185">Reference proteome</keyword>
<protein>
    <recommendedName>
        <fullName evidence="3">Cell surface protein</fullName>
    </recommendedName>
</protein>
<evidence type="ECO:0000313" key="2">
    <source>
        <dbReference type="Proteomes" id="UP000002487"/>
    </source>
</evidence>
<evidence type="ECO:0008006" key="3">
    <source>
        <dbReference type="Google" id="ProtNLM"/>
    </source>
</evidence>
<dbReference type="InParanoid" id="Q8TMI4"/>
<organism evidence="1 2">
    <name type="scientific">Methanosarcina acetivorans (strain ATCC 35395 / DSM 2834 / JCM 12185 / C2A)</name>
    <dbReference type="NCBI Taxonomy" id="188937"/>
    <lineage>
        <taxon>Archaea</taxon>
        <taxon>Methanobacteriati</taxon>
        <taxon>Methanobacteriota</taxon>
        <taxon>Stenosarchaea group</taxon>
        <taxon>Methanomicrobia</taxon>
        <taxon>Methanosarcinales</taxon>
        <taxon>Methanosarcinaceae</taxon>
        <taxon>Methanosarcina</taxon>
    </lineage>
</organism>
<dbReference type="InterPro" id="IPR012334">
    <property type="entry name" value="Pectin_lyas_fold"/>
</dbReference>
<evidence type="ECO:0000313" key="1">
    <source>
        <dbReference type="EMBL" id="AAM06051.1"/>
    </source>
</evidence>
<dbReference type="HOGENOM" id="CLU_1222515_0_0_2"/>
<dbReference type="Proteomes" id="UP000002487">
    <property type="component" value="Chromosome"/>
</dbReference>
<dbReference type="InterPro" id="IPR022441">
    <property type="entry name" value="Para_beta_helix_rpt-2"/>
</dbReference>
<dbReference type="EMBL" id="AE010299">
    <property type="protein sequence ID" value="AAM06051.1"/>
    <property type="molecule type" value="Genomic_DNA"/>
</dbReference>
<dbReference type="KEGG" id="mac:MA_2675"/>
<accession>Q8TMI4</accession>
<dbReference type="AlphaFoldDB" id="Q8TMI4"/>
<dbReference type="SUPFAM" id="SSF51126">
    <property type="entry name" value="Pectin lyase-like"/>
    <property type="match status" value="1"/>
</dbReference>